<dbReference type="AlphaFoldDB" id="A0A412ZBV9"/>
<dbReference type="Proteomes" id="UP000284543">
    <property type="component" value="Unassembled WGS sequence"/>
</dbReference>
<proteinExistence type="predicted"/>
<evidence type="ECO:0000256" key="1">
    <source>
        <dbReference type="SAM" id="MobiDB-lite"/>
    </source>
</evidence>
<dbReference type="Pfam" id="PF04860">
    <property type="entry name" value="Phage_portal"/>
    <property type="match status" value="1"/>
</dbReference>
<feature type="region of interest" description="Disordered" evidence="1">
    <location>
        <begin position="1"/>
        <end position="21"/>
    </location>
</feature>
<dbReference type="InterPro" id="IPR006427">
    <property type="entry name" value="Portal_HK97"/>
</dbReference>
<feature type="region of interest" description="Disordered" evidence="1">
    <location>
        <begin position="387"/>
        <end position="414"/>
    </location>
</feature>
<organism evidence="2 3">
    <name type="scientific">Enterocloster bolteae</name>
    <dbReference type="NCBI Taxonomy" id="208479"/>
    <lineage>
        <taxon>Bacteria</taxon>
        <taxon>Bacillati</taxon>
        <taxon>Bacillota</taxon>
        <taxon>Clostridia</taxon>
        <taxon>Lachnospirales</taxon>
        <taxon>Lachnospiraceae</taxon>
        <taxon>Enterocloster</taxon>
    </lineage>
</organism>
<protein>
    <submittedName>
        <fullName evidence="2">Phage portal protein</fullName>
    </submittedName>
</protein>
<feature type="compositionally biased region" description="Basic and acidic residues" evidence="1">
    <location>
        <begin position="399"/>
        <end position="414"/>
    </location>
</feature>
<dbReference type="EMBL" id="QRZM01000002">
    <property type="protein sequence ID" value="RGV77574.1"/>
    <property type="molecule type" value="Genomic_DNA"/>
</dbReference>
<dbReference type="NCBIfam" id="TIGR01537">
    <property type="entry name" value="portal_HK97"/>
    <property type="match status" value="1"/>
</dbReference>
<dbReference type="RefSeq" id="WP_118018127.1">
    <property type="nucleotide sequence ID" value="NZ_QRZM01000002.1"/>
</dbReference>
<sequence length="414" mass="47137">MWSFRLRADPEPEKKETESNEDALLRASLSDDYMTRDQAMNVPAFAACVNKIAETVSTIPIRLYRLVDGKLEAVEDDARVRLLNDDTGDTLDGVQFKRALVRDYLTGKGGYAFINRTGNQIRSLHYVRESEVSFLFTSDPIFKDYDIMIQGTKYKPFEFLKVLRNTEDGRSGRSVVDENSEVLSVAYHSLEYEKNLVKTGGNKKGFVKSAKKLAEPAIKALKAAWHRLYQNNTENVVILNDGLEFQEASNTSVEMQLNENKKTNSDEICKLFNMPPAMINGGATEQDKTNFVQYCLNPILKEFECALNRDLLLESEKGSFYFAADTSELTKGDIEKRFRAYETACKNGFMQIDEIRLRENMPPLGLDFVRLGLQDVLYDPDTKQFYMPNMNKTGGLGQKESEPKQKEGEKKNED</sequence>
<dbReference type="InterPro" id="IPR006944">
    <property type="entry name" value="Phage/GTA_portal"/>
</dbReference>
<gene>
    <name evidence="2" type="ORF">DWW02_07895</name>
</gene>
<reference evidence="2 3" key="1">
    <citation type="submission" date="2018-08" db="EMBL/GenBank/DDBJ databases">
        <title>A genome reference for cultivated species of the human gut microbiota.</title>
        <authorList>
            <person name="Zou Y."/>
            <person name="Xue W."/>
            <person name="Luo G."/>
        </authorList>
    </citation>
    <scope>NUCLEOTIDE SEQUENCE [LARGE SCALE GENOMIC DNA]</scope>
    <source>
        <strain evidence="2 3">AF14-18</strain>
    </source>
</reference>
<accession>A0A412ZBV9</accession>
<name>A0A412ZBV9_9FIRM</name>
<comment type="caution">
    <text evidence="2">The sequence shown here is derived from an EMBL/GenBank/DDBJ whole genome shotgun (WGS) entry which is preliminary data.</text>
</comment>
<evidence type="ECO:0000313" key="3">
    <source>
        <dbReference type="Proteomes" id="UP000284543"/>
    </source>
</evidence>
<feature type="compositionally biased region" description="Basic and acidic residues" evidence="1">
    <location>
        <begin position="1"/>
        <end position="18"/>
    </location>
</feature>
<evidence type="ECO:0000313" key="2">
    <source>
        <dbReference type="EMBL" id="RGV77574.1"/>
    </source>
</evidence>